<dbReference type="AlphaFoldDB" id="A0A8J6FK63"/>
<evidence type="ECO:0000256" key="1">
    <source>
        <dbReference type="SAM" id="MobiDB-lite"/>
    </source>
</evidence>
<evidence type="ECO:0000313" key="2">
    <source>
        <dbReference type="EMBL" id="KAG9488144.1"/>
    </source>
</evidence>
<comment type="caution">
    <text evidence="2">The sequence shown here is derived from an EMBL/GenBank/DDBJ whole genome shotgun (WGS) entry which is preliminary data.</text>
</comment>
<keyword evidence="3" id="KW-1185">Reference proteome</keyword>
<proteinExistence type="predicted"/>
<gene>
    <name evidence="2" type="ORF">GDO78_007768</name>
</gene>
<dbReference type="Proteomes" id="UP000770717">
    <property type="component" value="Unassembled WGS sequence"/>
</dbReference>
<dbReference type="EMBL" id="WNTK01000003">
    <property type="protein sequence ID" value="KAG9488144.1"/>
    <property type="molecule type" value="Genomic_DNA"/>
</dbReference>
<sequence length="99" mass="11309">MHSLTIECGDSKKLRMTTPDQQKGIGKIGHVTDKTTSSGTGTSDHKVWVEITERHQLVEFMPNDSPHCDEWLTHLHKATTIFYFNVNQFLDHDGLIRCD</sequence>
<evidence type="ECO:0008006" key="4">
    <source>
        <dbReference type="Google" id="ProtNLM"/>
    </source>
</evidence>
<accession>A0A8J6FK63</accession>
<protein>
    <recommendedName>
        <fullName evidence="4">PH domain-containing protein</fullName>
    </recommendedName>
</protein>
<organism evidence="2 3">
    <name type="scientific">Eleutherodactylus coqui</name>
    <name type="common">Puerto Rican coqui</name>
    <dbReference type="NCBI Taxonomy" id="57060"/>
    <lineage>
        <taxon>Eukaryota</taxon>
        <taxon>Metazoa</taxon>
        <taxon>Chordata</taxon>
        <taxon>Craniata</taxon>
        <taxon>Vertebrata</taxon>
        <taxon>Euteleostomi</taxon>
        <taxon>Amphibia</taxon>
        <taxon>Batrachia</taxon>
        <taxon>Anura</taxon>
        <taxon>Neobatrachia</taxon>
        <taxon>Hyloidea</taxon>
        <taxon>Eleutherodactylidae</taxon>
        <taxon>Eleutherodactylinae</taxon>
        <taxon>Eleutherodactylus</taxon>
        <taxon>Eleutherodactylus</taxon>
    </lineage>
</organism>
<reference evidence="2" key="1">
    <citation type="thesis" date="2020" institute="ProQuest LLC" country="789 East Eisenhower Parkway, Ann Arbor, MI, USA">
        <title>Comparative Genomics and Chromosome Evolution.</title>
        <authorList>
            <person name="Mudd A.B."/>
        </authorList>
    </citation>
    <scope>NUCLEOTIDE SEQUENCE</scope>
    <source>
        <strain evidence="2">HN-11 Male</strain>
        <tissue evidence="2">Kidney and liver</tissue>
    </source>
</reference>
<feature type="region of interest" description="Disordered" evidence="1">
    <location>
        <begin position="1"/>
        <end position="44"/>
    </location>
</feature>
<evidence type="ECO:0000313" key="3">
    <source>
        <dbReference type="Proteomes" id="UP000770717"/>
    </source>
</evidence>
<name>A0A8J6FK63_ELECQ</name>